<dbReference type="Proteomes" id="UP000288058">
    <property type="component" value="Unassembled WGS sequence"/>
</dbReference>
<comment type="caution">
    <text evidence="2">The sequence shown here is derived from an EMBL/GenBank/DDBJ whole genome shotgun (WGS) entry which is preliminary data.</text>
</comment>
<gene>
    <name evidence="2" type="ORF">CWI78_00305</name>
</gene>
<dbReference type="OrthoDB" id="9807853at2"/>
<dbReference type="Gene3D" id="1.10.3290.10">
    <property type="entry name" value="Fido-like domain"/>
    <property type="match status" value="1"/>
</dbReference>
<dbReference type="InterPro" id="IPR036597">
    <property type="entry name" value="Fido-like_dom_sf"/>
</dbReference>
<evidence type="ECO:0000313" key="3">
    <source>
        <dbReference type="Proteomes" id="UP000288058"/>
    </source>
</evidence>
<accession>A0A432Z4U4</accession>
<dbReference type="CDD" id="cd00090">
    <property type="entry name" value="HTH_ARSR"/>
    <property type="match status" value="1"/>
</dbReference>
<evidence type="ECO:0000259" key="1">
    <source>
        <dbReference type="PROSITE" id="PS51459"/>
    </source>
</evidence>
<dbReference type="GO" id="GO:0006355">
    <property type="term" value="P:regulation of DNA-templated transcription"/>
    <property type="evidence" value="ECO:0007669"/>
    <property type="project" value="UniProtKB-ARBA"/>
</dbReference>
<organism evidence="2 3">
    <name type="scientific">Idiomarina ramblicola</name>
    <dbReference type="NCBI Taxonomy" id="263724"/>
    <lineage>
        <taxon>Bacteria</taxon>
        <taxon>Pseudomonadati</taxon>
        <taxon>Pseudomonadota</taxon>
        <taxon>Gammaproteobacteria</taxon>
        <taxon>Alteromonadales</taxon>
        <taxon>Idiomarinaceae</taxon>
        <taxon>Idiomarina</taxon>
    </lineage>
</organism>
<feature type="domain" description="Fido" evidence="1">
    <location>
        <begin position="80"/>
        <end position="222"/>
    </location>
</feature>
<reference evidence="3" key="1">
    <citation type="journal article" date="2018" name="Front. Microbiol.">
        <title>Genome-Based Analysis Reveals the Taxonomy and Diversity of the Family Idiomarinaceae.</title>
        <authorList>
            <person name="Liu Y."/>
            <person name="Lai Q."/>
            <person name="Shao Z."/>
        </authorList>
    </citation>
    <scope>NUCLEOTIDE SEQUENCE [LARGE SCALE GENOMIC DNA]</scope>
    <source>
        <strain evidence="3">R22</strain>
    </source>
</reference>
<dbReference type="SUPFAM" id="SSF140931">
    <property type="entry name" value="Fic-like"/>
    <property type="match status" value="1"/>
</dbReference>
<proteinExistence type="predicted"/>
<dbReference type="InterPro" id="IPR003812">
    <property type="entry name" value="Fido"/>
</dbReference>
<dbReference type="InterPro" id="IPR036390">
    <property type="entry name" value="WH_DNA-bd_sf"/>
</dbReference>
<dbReference type="RefSeq" id="WP_126779143.1">
    <property type="nucleotide sequence ID" value="NZ_PIQC01000001.1"/>
</dbReference>
<dbReference type="Pfam" id="PF02661">
    <property type="entry name" value="Fic"/>
    <property type="match status" value="1"/>
</dbReference>
<dbReference type="PROSITE" id="PS51459">
    <property type="entry name" value="FIDO"/>
    <property type="match status" value="1"/>
</dbReference>
<name>A0A432Z4U4_9GAMM</name>
<dbReference type="AlphaFoldDB" id="A0A432Z4U4"/>
<dbReference type="EMBL" id="PIQC01000001">
    <property type="protein sequence ID" value="RUO72922.1"/>
    <property type="molecule type" value="Genomic_DNA"/>
</dbReference>
<protein>
    <submittedName>
        <fullName evidence="2">Fic family protein</fullName>
    </submittedName>
</protein>
<dbReference type="InterPro" id="IPR013196">
    <property type="entry name" value="HTH_11"/>
</dbReference>
<dbReference type="InterPro" id="IPR011991">
    <property type="entry name" value="ArsR-like_HTH"/>
</dbReference>
<dbReference type="PANTHER" id="PTHR13504:SF38">
    <property type="entry name" value="FIDO DOMAIN-CONTAINING PROTEIN"/>
    <property type="match status" value="1"/>
</dbReference>
<keyword evidence="3" id="KW-1185">Reference proteome</keyword>
<dbReference type="Pfam" id="PF08279">
    <property type="entry name" value="HTH_11"/>
    <property type="match status" value="1"/>
</dbReference>
<sequence length="351" mass="39553">MAAPDYLITSRCVNLVAQISTDFGRWLAFLESDSNDLADFKEQQMPLKVLASVGFEEQPKQLQKIRLEDAYKKLMEWRFDSENDLKNAHQLICAAVTPSAGSYRATGMGVYRNNKLVHMTAPAGQAGKSVRALLTWLEQSDEHPLLKAAIFLQQFEFIQPFSVANGCVGRLWFSLILAEWHPAIAWLSFEEAFKVNKDEYLDCLRRSISDNDRVPLVEFILQCLQLTISRTLEDEKGKARPYGEETYSATLINEPPGGSDKSSLFGSVNGSDKTGYSGVSTRNMVLRLLNEQPEWSAARVAEVLNISSRAVEKHISKLKEKGLLIRKGSARGGYWRVTSEIEEQLSLPEWR</sequence>
<dbReference type="InterPro" id="IPR036388">
    <property type="entry name" value="WH-like_DNA-bd_sf"/>
</dbReference>
<dbReference type="Gene3D" id="1.10.10.10">
    <property type="entry name" value="Winged helix-like DNA-binding domain superfamily/Winged helix DNA-binding domain"/>
    <property type="match status" value="1"/>
</dbReference>
<dbReference type="PANTHER" id="PTHR13504">
    <property type="entry name" value="FIDO DOMAIN-CONTAINING PROTEIN DDB_G0283145"/>
    <property type="match status" value="1"/>
</dbReference>
<dbReference type="SUPFAM" id="SSF46785">
    <property type="entry name" value="Winged helix' DNA-binding domain"/>
    <property type="match status" value="1"/>
</dbReference>
<dbReference type="InterPro" id="IPR040198">
    <property type="entry name" value="Fido_containing"/>
</dbReference>
<evidence type="ECO:0000313" key="2">
    <source>
        <dbReference type="EMBL" id="RUO72922.1"/>
    </source>
</evidence>